<name>A0A7W6IEX2_9HYPH</name>
<keyword evidence="2" id="KW-0732">Signal</keyword>
<organism evidence="3 4">
    <name type="scientific">Microvirga flocculans</name>
    <dbReference type="NCBI Taxonomy" id="217168"/>
    <lineage>
        <taxon>Bacteria</taxon>
        <taxon>Pseudomonadati</taxon>
        <taxon>Pseudomonadota</taxon>
        <taxon>Alphaproteobacteria</taxon>
        <taxon>Hyphomicrobiales</taxon>
        <taxon>Methylobacteriaceae</taxon>
        <taxon>Microvirga</taxon>
    </lineage>
</organism>
<feature type="chain" id="PRO_5030551695" description="UrcA family protein" evidence="2">
    <location>
        <begin position="21"/>
        <end position="113"/>
    </location>
</feature>
<feature type="region of interest" description="Disordered" evidence="1">
    <location>
        <begin position="93"/>
        <end position="113"/>
    </location>
</feature>
<reference evidence="3 4" key="1">
    <citation type="submission" date="2020-08" db="EMBL/GenBank/DDBJ databases">
        <title>Genomic Encyclopedia of Type Strains, Phase IV (KMG-IV): sequencing the most valuable type-strain genomes for metagenomic binning, comparative biology and taxonomic classification.</title>
        <authorList>
            <person name="Goeker M."/>
        </authorList>
    </citation>
    <scope>NUCLEOTIDE SEQUENCE [LARGE SCALE GENOMIC DNA]</scope>
    <source>
        <strain evidence="3 4">DSM 15743</strain>
    </source>
</reference>
<sequence length="113" mass="12110">MNKALIVAIGLMLLPLPALSQDVSRSDDNGSYDRRDRDDAALRDLLRDMSGDGPSRGAFFRLRNGDSSVTVRCDTRDSMRACVDATLTLLDRASRSLPPGGSASGTGQTTPPR</sequence>
<evidence type="ECO:0000313" key="4">
    <source>
        <dbReference type="Proteomes" id="UP000519439"/>
    </source>
</evidence>
<dbReference type="Proteomes" id="UP000519439">
    <property type="component" value="Unassembled WGS sequence"/>
</dbReference>
<accession>A0A7W6IEX2</accession>
<feature type="signal peptide" evidence="2">
    <location>
        <begin position="1"/>
        <end position="20"/>
    </location>
</feature>
<proteinExistence type="predicted"/>
<keyword evidence="4" id="KW-1185">Reference proteome</keyword>
<dbReference type="EMBL" id="JACIDC010000003">
    <property type="protein sequence ID" value="MBB4039625.1"/>
    <property type="molecule type" value="Genomic_DNA"/>
</dbReference>
<evidence type="ECO:0000256" key="1">
    <source>
        <dbReference type="SAM" id="MobiDB-lite"/>
    </source>
</evidence>
<evidence type="ECO:0000256" key="2">
    <source>
        <dbReference type="SAM" id="SignalP"/>
    </source>
</evidence>
<comment type="caution">
    <text evidence="3">The sequence shown here is derived from an EMBL/GenBank/DDBJ whole genome shotgun (WGS) entry which is preliminary data.</text>
</comment>
<dbReference type="RefSeq" id="WP_027317564.1">
    <property type="nucleotide sequence ID" value="NZ_JACIDC010000003.1"/>
</dbReference>
<protein>
    <recommendedName>
        <fullName evidence="5">UrcA family protein</fullName>
    </recommendedName>
</protein>
<gene>
    <name evidence="3" type="ORF">GGR34_001267</name>
</gene>
<evidence type="ECO:0000313" key="3">
    <source>
        <dbReference type="EMBL" id="MBB4039625.1"/>
    </source>
</evidence>
<evidence type="ECO:0008006" key="5">
    <source>
        <dbReference type="Google" id="ProtNLM"/>
    </source>
</evidence>
<dbReference type="AlphaFoldDB" id="A0A7W6IEX2"/>